<dbReference type="InterPro" id="IPR003591">
    <property type="entry name" value="Leu-rich_rpt_typical-subtyp"/>
</dbReference>
<protein>
    <submittedName>
        <fullName evidence="4">Disease resistance protein (TIR-NBS-LRR class) family</fullName>
    </submittedName>
</protein>
<proteinExistence type="predicted"/>
<gene>
    <name evidence="4" type="ORF">LUZ62_021731</name>
</gene>
<keyword evidence="1" id="KW-0433">Leucine-rich repeat</keyword>
<evidence type="ECO:0000313" key="5">
    <source>
        <dbReference type="Proteomes" id="UP001140206"/>
    </source>
</evidence>
<evidence type="ECO:0000259" key="3">
    <source>
        <dbReference type="Pfam" id="PF23247"/>
    </source>
</evidence>
<name>A0AAV8GU29_9POAL</name>
<feature type="domain" description="Disease resistance protein At4g27190-like leucine-rich repeats" evidence="3">
    <location>
        <begin position="786"/>
        <end position="888"/>
    </location>
</feature>
<keyword evidence="2" id="KW-0677">Repeat</keyword>
<evidence type="ECO:0000256" key="1">
    <source>
        <dbReference type="ARBA" id="ARBA00022614"/>
    </source>
</evidence>
<dbReference type="SMART" id="SM00369">
    <property type="entry name" value="LRR_TYP"/>
    <property type="match status" value="5"/>
</dbReference>
<dbReference type="InterPro" id="IPR057135">
    <property type="entry name" value="At4g27190-like_LRR"/>
</dbReference>
<dbReference type="PANTHER" id="PTHR47186:SF3">
    <property type="entry name" value="OS09G0267800 PROTEIN"/>
    <property type="match status" value="1"/>
</dbReference>
<comment type="caution">
    <text evidence="4">The sequence shown here is derived from an EMBL/GenBank/DDBJ whole genome shotgun (WGS) entry which is preliminary data.</text>
</comment>
<dbReference type="PANTHER" id="PTHR47186">
    <property type="entry name" value="LEUCINE-RICH REPEAT-CONTAINING PROTEIN 57"/>
    <property type="match status" value="1"/>
</dbReference>
<dbReference type="Pfam" id="PF23247">
    <property type="entry name" value="LRR_RPS2"/>
    <property type="match status" value="1"/>
</dbReference>
<dbReference type="InterPro" id="IPR032675">
    <property type="entry name" value="LRR_dom_sf"/>
</dbReference>
<evidence type="ECO:0000313" key="4">
    <source>
        <dbReference type="EMBL" id="KAJ4809165.1"/>
    </source>
</evidence>
<sequence length="948" mass="109844">MAIANELKLMDEDNALRELKNEFEEETYFSYKVNKEKESELVKQTRNTILQKLESRRCLLIVENILQPILHPTNTWLWDSGIPQPTKFYGKTYWVISTTSIDAYERSKTETINFFNHHIWNFGGWFRTIIISIELCYVAKSIPTDPRQELTTVMDVLWSCLLYTRLYSRKHKKNTQEDSDRSHCVQLKELMNMWICEGIFSRLSNVEGLHELESEHSNLVIDEEEIMRALTSHSLLYKRNSSTRSHPSSNSDVSYVLSFSGMEEFLSQMKEEIRRYSPYNPPSAVFEFVRSIWYKEWVGESWVSFFHDSYQCSRLKVNPTITTLILRGCTDLSKFSLETLFPSLKNLRVIDLSYTSIEILPISLSEMTNLRFLSLKGCNKLRTLTLDSSSTSNSSPLGTLKHLEFLDLGGVSLDTIPDDVGLSKSKLRYLDLSCPTVASLSSLFFKDISNLRELFFLGCTSLKSLPPSFANLFNLKTFSLSESQVVFLPIETFQHMLKLCDLTLINNRLLRALPELVGHSCLKSFTLSGSPIMHLSLHTCRSLETVCLYDLEELEELDLSATAIKEFPVSILELHRLKRLHLLALPQLRRIPWHKLQHIPEVLNLDRCELVGSRIHLTDSRLFSSFGGKAVQKFVEEGGPLHSFRISISPCNKGNKIKNEEVGFTYMFHHKKPYCYKDIPLIASSFDHQFEQSPYINRHVEISSPERYPTGLEGIFKVTESLSVWDDAFVSCLTDLHYKFPELKKCRLRRCHHMGSIFKPNNEYQGNKLQIIWAIDLQKMTSVLQKGFNDDKFAALKHVHLEKCPRLEGIFPGNLMLSSLETLAILHCGNLRSIFYGHKVGNEDQFPRLHTLQLHELPKLLHLYENQRTRLQMKKWKNLHFRGCWNLQWLPLLVGARSEKVEVDGEMRQCKKLRAGMPEDQISCYDFKSPPPLASFREHVKNKIFLKY</sequence>
<organism evidence="4 5">
    <name type="scientific">Rhynchospora pubera</name>
    <dbReference type="NCBI Taxonomy" id="906938"/>
    <lineage>
        <taxon>Eukaryota</taxon>
        <taxon>Viridiplantae</taxon>
        <taxon>Streptophyta</taxon>
        <taxon>Embryophyta</taxon>
        <taxon>Tracheophyta</taxon>
        <taxon>Spermatophyta</taxon>
        <taxon>Magnoliopsida</taxon>
        <taxon>Liliopsida</taxon>
        <taxon>Poales</taxon>
        <taxon>Cyperaceae</taxon>
        <taxon>Cyperoideae</taxon>
        <taxon>Rhynchosporeae</taxon>
        <taxon>Rhynchospora</taxon>
    </lineage>
</organism>
<dbReference type="SUPFAM" id="SSF52058">
    <property type="entry name" value="L domain-like"/>
    <property type="match status" value="1"/>
</dbReference>
<dbReference type="Proteomes" id="UP001140206">
    <property type="component" value="Chromosome 1"/>
</dbReference>
<evidence type="ECO:0000256" key="2">
    <source>
        <dbReference type="ARBA" id="ARBA00022737"/>
    </source>
</evidence>
<keyword evidence="5" id="KW-1185">Reference proteome</keyword>
<dbReference type="EMBL" id="JAMFTS010000001">
    <property type="protein sequence ID" value="KAJ4809165.1"/>
    <property type="molecule type" value="Genomic_DNA"/>
</dbReference>
<accession>A0AAV8GU29</accession>
<dbReference type="Gene3D" id="3.80.10.10">
    <property type="entry name" value="Ribonuclease Inhibitor"/>
    <property type="match status" value="2"/>
</dbReference>
<reference evidence="4" key="1">
    <citation type="submission" date="2022-08" db="EMBL/GenBank/DDBJ databases">
        <authorList>
            <person name="Marques A."/>
        </authorList>
    </citation>
    <scope>NUCLEOTIDE SEQUENCE</scope>
    <source>
        <strain evidence="4">RhyPub2mFocal</strain>
        <tissue evidence="4">Leaves</tissue>
    </source>
</reference>
<dbReference type="AlphaFoldDB" id="A0AAV8GU29"/>